<reference evidence="1" key="1">
    <citation type="submission" date="2023-07" db="EMBL/GenBank/DDBJ databases">
        <title>Black Yeasts Isolated from many extreme environments.</title>
        <authorList>
            <person name="Coleine C."/>
            <person name="Stajich J.E."/>
            <person name="Selbmann L."/>
        </authorList>
    </citation>
    <scope>NUCLEOTIDE SEQUENCE</scope>
    <source>
        <strain evidence="1">CCFEE 5714</strain>
    </source>
</reference>
<evidence type="ECO:0000313" key="1">
    <source>
        <dbReference type="EMBL" id="KAK3720825.1"/>
    </source>
</evidence>
<gene>
    <name evidence="1" type="ORF">LTR37_003488</name>
</gene>
<evidence type="ECO:0000313" key="2">
    <source>
        <dbReference type="Proteomes" id="UP001281147"/>
    </source>
</evidence>
<organism evidence="1 2">
    <name type="scientific">Vermiconidia calcicola</name>
    <dbReference type="NCBI Taxonomy" id="1690605"/>
    <lineage>
        <taxon>Eukaryota</taxon>
        <taxon>Fungi</taxon>
        <taxon>Dikarya</taxon>
        <taxon>Ascomycota</taxon>
        <taxon>Pezizomycotina</taxon>
        <taxon>Dothideomycetes</taxon>
        <taxon>Dothideomycetidae</taxon>
        <taxon>Mycosphaerellales</taxon>
        <taxon>Extremaceae</taxon>
        <taxon>Vermiconidia</taxon>
    </lineage>
</organism>
<keyword evidence="2" id="KW-1185">Reference proteome</keyword>
<dbReference type="Proteomes" id="UP001281147">
    <property type="component" value="Unassembled WGS sequence"/>
</dbReference>
<proteinExistence type="predicted"/>
<comment type="caution">
    <text evidence="1">The sequence shown here is derived from an EMBL/GenBank/DDBJ whole genome shotgun (WGS) entry which is preliminary data.</text>
</comment>
<protein>
    <submittedName>
        <fullName evidence="1">Uncharacterized protein</fullName>
    </submittedName>
</protein>
<name>A0ACC3NQ76_9PEZI</name>
<accession>A0ACC3NQ76</accession>
<sequence length="471" mass="51136">MEENKDTSTVDSSVVDDALEVTAGREAEKRGTGHDQKDMVRMGKRQETRRNFRFLSIFGFTMVLMATWEAQLSASFFVLLNGGTGGAVWIYVGTFVGFLAAIASMAEMASMAPTTGGQYHWVSELAPRSAQRILSYIVGWLCVLGWQVGNTAIAYLAGTIIQGLAVLNNPGYAPKPWQGTLIIWAVLTFSILFNTFFASKLPLLEGTVLVLHICGFFAILVPLWVLGDRPKAASEVFFTFTNGGGWSSMGLSCLVGMLSPVFSFIGPDSAVHMSEELRDASRTLPLAMMWTAVINGAMGFVMICTFVMVIGDLETALGSPTGYAFISTFYNVTQSYAGASVMTSILIIMLLFGCVTNFATSSRQLWAFARDRGTPLSGWLSHVRPGWDIPINAVLFSYIFAMLLSLINLGSSVALNIVTSLGTGALTASYIVSISCVIIKRVRNEPLLPRRWSLGRAGMPINIFSVLFLVL</sequence>
<dbReference type="EMBL" id="JAUTXU010000020">
    <property type="protein sequence ID" value="KAK3720825.1"/>
    <property type="molecule type" value="Genomic_DNA"/>
</dbReference>